<evidence type="ECO:0000256" key="5">
    <source>
        <dbReference type="HAMAP-Rule" id="MF_02126"/>
    </source>
</evidence>
<dbReference type="InterPro" id="IPR050320">
    <property type="entry name" value="N5-glutamine_MTase"/>
</dbReference>
<evidence type="ECO:0000259" key="7">
    <source>
        <dbReference type="Pfam" id="PF17827"/>
    </source>
</evidence>
<dbReference type="NCBIfam" id="TIGR00536">
    <property type="entry name" value="hemK_fam"/>
    <property type="match status" value="1"/>
</dbReference>
<evidence type="ECO:0000256" key="1">
    <source>
        <dbReference type="ARBA" id="ARBA00022603"/>
    </source>
</evidence>
<feature type="binding site" evidence="5">
    <location>
        <begin position="121"/>
        <end position="125"/>
    </location>
    <ligand>
        <name>S-adenosyl-L-methionine</name>
        <dbReference type="ChEBI" id="CHEBI:59789"/>
    </ligand>
</feature>
<dbReference type="HAMAP" id="MF_02126">
    <property type="entry name" value="RF_methyltr_PrmC"/>
    <property type="match status" value="1"/>
</dbReference>
<evidence type="ECO:0000256" key="2">
    <source>
        <dbReference type="ARBA" id="ARBA00022679"/>
    </source>
</evidence>
<dbReference type="Pfam" id="PF05175">
    <property type="entry name" value="MTS"/>
    <property type="match status" value="1"/>
</dbReference>
<dbReference type="InterPro" id="IPR004556">
    <property type="entry name" value="HemK-like"/>
</dbReference>
<evidence type="ECO:0000256" key="3">
    <source>
        <dbReference type="ARBA" id="ARBA00022691"/>
    </source>
</evidence>
<dbReference type="Gene3D" id="3.40.50.150">
    <property type="entry name" value="Vaccinia Virus protein VP39"/>
    <property type="match status" value="1"/>
</dbReference>
<gene>
    <name evidence="5 8" type="primary">prmC</name>
    <name evidence="8" type="ORF">ACFOEE_04330</name>
</gene>
<dbReference type="Pfam" id="PF17827">
    <property type="entry name" value="PrmC_N"/>
    <property type="match status" value="1"/>
</dbReference>
<keyword evidence="2 5" id="KW-0808">Transferase</keyword>
<dbReference type="CDD" id="cd02440">
    <property type="entry name" value="AdoMet_MTases"/>
    <property type="match status" value="1"/>
</dbReference>
<dbReference type="PROSITE" id="PS00092">
    <property type="entry name" value="N6_MTASE"/>
    <property type="match status" value="1"/>
</dbReference>
<dbReference type="PANTHER" id="PTHR18895">
    <property type="entry name" value="HEMK METHYLTRANSFERASE"/>
    <property type="match status" value="1"/>
</dbReference>
<evidence type="ECO:0000256" key="4">
    <source>
        <dbReference type="ARBA" id="ARBA00048391"/>
    </source>
</evidence>
<organism evidence="8 9">
    <name type="scientific">Pseudoalteromonas fenneropenaei</name>
    <dbReference type="NCBI Taxonomy" id="1737459"/>
    <lineage>
        <taxon>Bacteria</taxon>
        <taxon>Pseudomonadati</taxon>
        <taxon>Pseudomonadota</taxon>
        <taxon>Gammaproteobacteria</taxon>
        <taxon>Alteromonadales</taxon>
        <taxon>Pseudoalteromonadaceae</taxon>
        <taxon>Pseudoalteromonas</taxon>
    </lineage>
</organism>
<comment type="catalytic activity">
    <reaction evidence="4 5">
        <text>L-glutaminyl-[peptide chain release factor] + S-adenosyl-L-methionine = N(5)-methyl-L-glutaminyl-[peptide chain release factor] + S-adenosyl-L-homocysteine + H(+)</text>
        <dbReference type="Rhea" id="RHEA:42896"/>
        <dbReference type="Rhea" id="RHEA-COMP:10271"/>
        <dbReference type="Rhea" id="RHEA-COMP:10272"/>
        <dbReference type="ChEBI" id="CHEBI:15378"/>
        <dbReference type="ChEBI" id="CHEBI:30011"/>
        <dbReference type="ChEBI" id="CHEBI:57856"/>
        <dbReference type="ChEBI" id="CHEBI:59789"/>
        <dbReference type="ChEBI" id="CHEBI:61891"/>
        <dbReference type="EC" id="2.1.1.297"/>
    </reaction>
</comment>
<reference evidence="9" key="1">
    <citation type="journal article" date="2019" name="Int. J. Syst. Evol. Microbiol.">
        <title>The Global Catalogue of Microorganisms (GCM) 10K type strain sequencing project: providing services to taxonomists for standard genome sequencing and annotation.</title>
        <authorList>
            <consortium name="The Broad Institute Genomics Platform"/>
            <consortium name="The Broad Institute Genome Sequencing Center for Infectious Disease"/>
            <person name="Wu L."/>
            <person name="Ma J."/>
        </authorList>
    </citation>
    <scope>NUCLEOTIDE SEQUENCE [LARGE SCALE GENOMIC DNA]</scope>
    <source>
        <strain evidence="9">KCTC 42730</strain>
    </source>
</reference>
<dbReference type="InterPro" id="IPR040758">
    <property type="entry name" value="PrmC_N"/>
</dbReference>
<dbReference type="Gene3D" id="1.10.8.10">
    <property type="entry name" value="DNA helicase RuvA subunit, C-terminal domain"/>
    <property type="match status" value="1"/>
</dbReference>
<feature type="binding site" evidence="5">
    <location>
        <begin position="187"/>
        <end position="190"/>
    </location>
    <ligand>
        <name>substrate</name>
    </ligand>
</feature>
<dbReference type="InterPro" id="IPR019874">
    <property type="entry name" value="RF_methyltr_PrmC"/>
</dbReference>
<dbReference type="Proteomes" id="UP001595453">
    <property type="component" value="Unassembled WGS sequence"/>
</dbReference>
<feature type="domain" description="Methyltransferase small" evidence="6">
    <location>
        <begin position="112"/>
        <end position="192"/>
    </location>
</feature>
<keyword evidence="3 5" id="KW-0949">S-adenosyl-L-methionine</keyword>
<name>A0ABV7CGR8_9GAMM</name>
<evidence type="ECO:0000313" key="8">
    <source>
        <dbReference type="EMBL" id="MFC3031745.1"/>
    </source>
</evidence>
<dbReference type="NCBIfam" id="TIGR03534">
    <property type="entry name" value="RF_mod_PrmC"/>
    <property type="match status" value="1"/>
</dbReference>
<proteinExistence type="inferred from homology"/>
<evidence type="ECO:0000259" key="6">
    <source>
        <dbReference type="Pfam" id="PF05175"/>
    </source>
</evidence>
<feature type="binding site" evidence="5">
    <location>
        <position position="187"/>
    </location>
    <ligand>
        <name>S-adenosyl-L-methionine</name>
        <dbReference type="ChEBI" id="CHEBI:59789"/>
    </ligand>
</feature>
<dbReference type="PANTHER" id="PTHR18895:SF74">
    <property type="entry name" value="MTRF1L RELEASE FACTOR GLUTAMINE METHYLTRANSFERASE"/>
    <property type="match status" value="1"/>
</dbReference>
<protein>
    <recommendedName>
        <fullName evidence="5">Release factor glutamine methyltransferase</fullName>
        <shortName evidence="5">RF MTase</shortName>
        <ecNumber evidence="5">2.1.1.297</ecNumber>
    </recommendedName>
    <alternativeName>
        <fullName evidence="5">N5-glutamine methyltransferase PrmC</fullName>
    </alternativeName>
    <alternativeName>
        <fullName evidence="5">Protein-(glutamine-N5) MTase PrmC</fullName>
    </alternativeName>
    <alternativeName>
        <fullName evidence="5">Protein-glutamine N-methyltransferase PrmC</fullName>
    </alternativeName>
</protein>
<accession>A0ABV7CGR8</accession>
<dbReference type="SUPFAM" id="SSF53335">
    <property type="entry name" value="S-adenosyl-L-methionine-dependent methyltransferases"/>
    <property type="match status" value="1"/>
</dbReference>
<dbReference type="GO" id="GO:0102559">
    <property type="term" value="F:peptide chain release factor N(5)-glutamine methyltransferase activity"/>
    <property type="evidence" value="ECO:0007669"/>
    <property type="project" value="UniProtKB-EC"/>
</dbReference>
<dbReference type="GO" id="GO:0032259">
    <property type="term" value="P:methylation"/>
    <property type="evidence" value="ECO:0007669"/>
    <property type="project" value="UniProtKB-KW"/>
</dbReference>
<feature type="binding site" evidence="5">
    <location>
        <position position="172"/>
    </location>
    <ligand>
        <name>S-adenosyl-L-methionine</name>
        <dbReference type="ChEBI" id="CHEBI:59789"/>
    </ligand>
</feature>
<comment type="caution">
    <text evidence="8">The sequence shown here is derived from an EMBL/GenBank/DDBJ whole genome shotgun (WGS) entry which is preliminary data.</text>
</comment>
<dbReference type="InterPro" id="IPR029063">
    <property type="entry name" value="SAM-dependent_MTases_sf"/>
</dbReference>
<dbReference type="EC" id="2.1.1.297" evidence="5"/>
<dbReference type="RefSeq" id="WP_377121296.1">
    <property type="nucleotide sequence ID" value="NZ_JBHRSD010000010.1"/>
</dbReference>
<feature type="domain" description="Release factor glutamine methyltransferase N-terminal" evidence="7">
    <location>
        <begin position="8"/>
        <end position="77"/>
    </location>
</feature>
<comment type="similarity">
    <text evidence="5">Belongs to the protein N5-glutamine methyltransferase family. PrmC subfamily.</text>
</comment>
<dbReference type="EMBL" id="JBHRSD010000010">
    <property type="protein sequence ID" value="MFC3031745.1"/>
    <property type="molecule type" value="Genomic_DNA"/>
</dbReference>
<comment type="function">
    <text evidence="5">Methylates the class 1 translation termination release factors RF1/PrfA and RF2/PrfB on the glutamine residue of the universally conserved GGQ motif.</text>
</comment>
<keyword evidence="9" id="KW-1185">Reference proteome</keyword>
<dbReference type="InterPro" id="IPR007848">
    <property type="entry name" value="Small_mtfrase_dom"/>
</dbReference>
<evidence type="ECO:0000313" key="9">
    <source>
        <dbReference type="Proteomes" id="UP001595453"/>
    </source>
</evidence>
<sequence>MTDVTVAQALAWAQQQVAAQSDSAKLDAQVLLLHLLKKPKSYLYAWSDALLDDTIWHQFQQLVMRRSKGEPIAHITGMREFWSLPFYVNPSTLIPRPDTETLVDYALSLSLPANAKVLDLGTGTGAIALALASERPTWRITAVDYSHDAVALATKNRDQLGLPQVEIVQGSWFTPLPASQFDLIVSNPPYIDPDDPHLSQGDVRFEPLSALVAPEQGLADIRHIVSQGRQFLSSGGHLALEHGYDQAEAVQRIFAEMAYINILTIKDMAGCDRVTVAQWPSF</sequence>
<feature type="binding site" evidence="5">
    <location>
        <position position="144"/>
    </location>
    <ligand>
        <name>S-adenosyl-L-methionine</name>
        <dbReference type="ChEBI" id="CHEBI:59789"/>
    </ligand>
</feature>
<keyword evidence="1 5" id="KW-0489">Methyltransferase</keyword>
<dbReference type="InterPro" id="IPR002052">
    <property type="entry name" value="DNA_methylase_N6_adenine_CS"/>
</dbReference>